<keyword evidence="1" id="KW-1133">Transmembrane helix</keyword>
<feature type="domain" description="Serine aminopeptidase S33" evidence="2">
    <location>
        <begin position="71"/>
        <end position="181"/>
    </location>
</feature>
<comment type="caution">
    <text evidence="3">The sequence shown here is derived from an EMBL/GenBank/DDBJ whole genome shotgun (WGS) entry which is preliminary data.</text>
</comment>
<keyword evidence="1" id="KW-0472">Membrane</keyword>
<feature type="transmembrane region" description="Helical" evidence="1">
    <location>
        <begin position="6"/>
        <end position="26"/>
    </location>
</feature>
<reference evidence="3 4" key="1">
    <citation type="submission" date="2014-11" db="EMBL/GenBank/DDBJ databases">
        <title>Genome sequence of Flavihumibacter solisilvae 3-3.</title>
        <authorList>
            <person name="Zhou G."/>
            <person name="Li M."/>
            <person name="Wang G."/>
        </authorList>
    </citation>
    <scope>NUCLEOTIDE SEQUENCE [LARGE SCALE GENOMIC DNA]</scope>
    <source>
        <strain evidence="3 4">3-3</strain>
    </source>
</reference>
<evidence type="ECO:0000313" key="3">
    <source>
        <dbReference type="EMBL" id="KIC94076.1"/>
    </source>
</evidence>
<dbReference type="Gene3D" id="3.40.50.1820">
    <property type="entry name" value="alpha/beta hydrolase"/>
    <property type="match status" value="1"/>
</dbReference>
<dbReference type="Proteomes" id="UP000031408">
    <property type="component" value="Unassembled WGS sequence"/>
</dbReference>
<dbReference type="Pfam" id="PF12146">
    <property type="entry name" value="Hydrolase_4"/>
    <property type="match status" value="1"/>
</dbReference>
<dbReference type="OrthoDB" id="9777090at2"/>
<dbReference type="EMBL" id="JSVC01000015">
    <property type="protein sequence ID" value="KIC94076.1"/>
    <property type="molecule type" value="Genomic_DNA"/>
</dbReference>
<proteinExistence type="predicted"/>
<dbReference type="SUPFAM" id="SSF53474">
    <property type="entry name" value="alpha/beta-Hydrolases"/>
    <property type="match status" value="1"/>
</dbReference>
<evidence type="ECO:0000259" key="2">
    <source>
        <dbReference type="Pfam" id="PF12146"/>
    </source>
</evidence>
<keyword evidence="4" id="KW-1185">Reference proteome</keyword>
<sequence length="265" mass="30250">MKSILINILTILIPLYVVICLVIYFFQERLIFFPEKLKQDFVFGFPQPFEELTVRSADDNSLHGILFKAKNPKGLVFYLHGNAGSLNSWGDVAETYTSLDYDVFLPDYRGYGKSEGKITSESQFISDLQLMYDQVKSRYDEKNIVVLGYSIGSGPAAAIAAANNPRLLILQAPYYSMTDMLKHTYPFLPPFLLKYKFDTNRYLDACKMPVVLFHGEHDEVIYYGSSVKLKAHLKHSDTLITLYRQTHNGITENLQYQQALAGILQ</sequence>
<dbReference type="GO" id="GO:0016787">
    <property type="term" value="F:hydrolase activity"/>
    <property type="evidence" value="ECO:0007669"/>
    <property type="project" value="UniProtKB-KW"/>
</dbReference>
<gene>
    <name evidence="3" type="ORF">OI18_13820</name>
</gene>
<keyword evidence="3" id="KW-0378">Hydrolase</keyword>
<evidence type="ECO:0000256" key="1">
    <source>
        <dbReference type="SAM" id="Phobius"/>
    </source>
</evidence>
<evidence type="ECO:0000313" key="4">
    <source>
        <dbReference type="Proteomes" id="UP000031408"/>
    </source>
</evidence>
<dbReference type="STRING" id="1349421.OI18_13820"/>
<dbReference type="InterPro" id="IPR029058">
    <property type="entry name" value="AB_hydrolase_fold"/>
</dbReference>
<dbReference type="InterPro" id="IPR022742">
    <property type="entry name" value="Hydrolase_4"/>
</dbReference>
<organism evidence="3 4">
    <name type="scientific">Flavihumibacter solisilvae</name>
    <dbReference type="NCBI Taxonomy" id="1349421"/>
    <lineage>
        <taxon>Bacteria</taxon>
        <taxon>Pseudomonadati</taxon>
        <taxon>Bacteroidota</taxon>
        <taxon>Chitinophagia</taxon>
        <taxon>Chitinophagales</taxon>
        <taxon>Chitinophagaceae</taxon>
        <taxon>Flavihumibacter</taxon>
    </lineage>
</organism>
<accession>A0A0C1L3A0</accession>
<protein>
    <submittedName>
        <fullName evidence="3">Hydrolase</fullName>
    </submittedName>
</protein>
<keyword evidence="1" id="KW-0812">Transmembrane</keyword>
<name>A0A0C1L3A0_9BACT</name>
<dbReference type="RefSeq" id="WP_039140643.1">
    <property type="nucleotide sequence ID" value="NZ_JSVC01000015.1"/>
</dbReference>
<dbReference type="PANTHER" id="PTHR12277">
    <property type="entry name" value="ALPHA/BETA HYDROLASE DOMAIN-CONTAINING PROTEIN"/>
    <property type="match status" value="1"/>
</dbReference>
<dbReference type="AlphaFoldDB" id="A0A0C1L3A0"/>
<dbReference type="PANTHER" id="PTHR12277:SF81">
    <property type="entry name" value="PROTEIN ABHD13"/>
    <property type="match status" value="1"/>
</dbReference>